<organism evidence="10 11">
    <name type="scientific">Banduia mediterranea</name>
    <dbReference type="NCBI Taxonomy" id="3075609"/>
    <lineage>
        <taxon>Bacteria</taxon>
        <taxon>Pseudomonadati</taxon>
        <taxon>Pseudomonadota</taxon>
        <taxon>Gammaproteobacteria</taxon>
        <taxon>Nevskiales</taxon>
        <taxon>Algiphilaceae</taxon>
        <taxon>Banduia</taxon>
    </lineage>
</organism>
<keyword evidence="3 9" id="KW-1003">Cell membrane</keyword>
<evidence type="ECO:0000313" key="10">
    <source>
        <dbReference type="EMBL" id="MDT0496459.1"/>
    </source>
</evidence>
<evidence type="ECO:0000256" key="8">
    <source>
        <dbReference type="ARBA" id="ARBA00023136"/>
    </source>
</evidence>
<dbReference type="InterPro" id="IPR005807">
    <property type="entry name" value="SecE_bac"/>
</dbReference>
<reference evidence="10 11" key="1">
    <citation type="submission" date="2023-09" db="EMBL/GenBank/DDBJ databases">
        <authorList>
            <person name="Rey-Velasco X."/>
        </authorList>
    </citation>
    <scope>NUCLEOTIDE SEQUENCE [LARGE SCALE GENOMIC DNA]</scope>
    <source>
        <strain evidence="10 11">W345</strain>
    </source>
</reference>
<dbReference type="Pfam" id="PF00584">
    <property type="entry name" value="SecE"/>
    <property type="match status" value="1"/>
</dbReference>
<keyword evidence="5 9" id="KW-0653">Protein transport</keyword>
<keyword evidence="6 9" id="KW-1133">Transmembrane helix</keyword>
<comment type="subcellular location">
    <subcellularLocation>
        <location evidence="1">Membrane</location>
    </subcellularLocation>
</comment>
<evidence type="ECO:0000256" key="4">
    <source>
        <dbReference type="ARBA" id="ARBA00022692"/>
    </source>
</evidence>
<comment type="subunit">
    <text evidence="9">Component of the Sec protein translocase complex. Heterotrimer consisting of SecY, SecE and SecG subunits. The heterotrimers can form oligomers, although 1 heterotrimer is thought to be able to translocate proteins. Interacts with the ribosome. Interacts with SecDF, and other proteins may be involved. Interacts with SecA.</text>
</comment>
<evidence type="ECO:0000256" key="9">
    <source>
        <dbReference type="HAMAP-Rule" id="MF_00422"/>
    </source>
</evidence>
<dbReference type="InterPro" id="IPR038379">
    <property type="entry name" value="SecE_sf"/>
</dbReference>
<dbReference type="EMBL" id="JAVRIC010000004">
    <property type="protein sequence ID" value="MDT0496459.1"/>
    <property type="molecule type" value="Genomic_DNA"/>
</dbReference>
<dbReference type="PANTHER" id="PTHR33910">
    <property type="entry name" value="PROTEIN TRANSLOCASE SUBUNIT SECE"/>
    <property type="match status" value="1"/>
</dbReference>
<feature type="transmembrane region" description="Helical" evidence="9">
    <location>
        <begin position="45"/>
        <end position="64"/>
    </location>
</feature>
<evidence type="ECO:0000256" key="7">
    <source>
        <dbReference type="ARBA" id="ARBA00023010"/>
    </source>
</evidence>
<comment type="function">
    <text evidence="9">Essential subunit of the Sec protein translocation channel SecYEG. Clamps together the 2 halves of SecY. May contact the channel plug during translocation.</text>
</comment>
<comment type="similarity">
    <text evidence="9">Belongs to the SecE/SEC61-gamma family.</text>
</comment>
<evidence type="ECO:0000256" key="6">
    <source>
        <dbReference type="ARBA" id="ARBA00022989"/>
    </source>
</evidence>
<feature type="transmembrane region" description="Helical" evidence="9">
    <location>
        <begin position="94"/>
        <end position="115"/>
    </location>
</feature>
<keyword evidence="4 9" id="KW-0812">Transmembrane</keyword>
<dbReference type="RefSeq" id="WP_311363852.1">
    <property type="nucleotide sequence ID" value="NZ_JAVRIC010000004.1"/>
</dbReference>
<evidence type="ECO:0000256" key="5">
    <source>
        <dbReference type="ARBA" id="ARBA00022927"/>
    </source>
</evidence>
<feature type="transmembrane region" description="Helical" evidence="9">
    <location>
        <begin position="20"/>
        <end position="39"/>
    </location>
</feature>
<name>A0ABU2WF16_9GAMM</name>
<keyword evidence="8 9" id="KW-0472">Membrane</keyword>
<dbReference type="Proteomes" id="UP001254608">
    <property type="component" value="Unassembled WGS sequence"/>
</dbReference>
<comment type="caution">
    <text evidence="9">Lacks conserved residue(s) required for the propagation of feature annotation.</text>
</comment>
<protein>
    <recommendedName>
        <fullName evidence="9">Protein translocase subunit SecE</fullName>
    </recommendedName>
</protein>
<evidence type="ECO:0000313" key="11">
    <source>
        <dbReference type="Proteomes" id="UP001254608"/>
    </source>
</evidence>
<evidence type="ECO:0000256" key="2">
    <source>
        <dbReference type="ARBA" id="ARBA00022448"/>
    </source>
</evidence>
<dbReference type="Gene3D" id="1.20.5.1030">
    <property type="entry name" value="Preprotein translocase secy subunit"/>
    <property type="match status" value="1"/>
</dbReference>
<keyword evidence="2 9" id="KW-0813">Transport</keyword>
<evidence type="ECO:0000256" key="1">
    <source>
        <dbReference type="ARBA" id="ARBA00004370"/>
    </source>
</evidence>
<dbReference type="HAMAP" id="MF_00422">
    <property type="entry name" value="SecE"/>
    <property type="match status" value="1"/>
</dbReference>
<keyword evidence="7 9" id="KW-0811">Translocation</keyword>
<dbReference type="PRINTS" id="PR01650">
    <property type="entry name" value="SECETRNLCASE"/>
</dbReference>
<gene>
    <name evidence="9 10" type="primary">secE</name>
    <name evidence="10" type="ORF">RM530_03650</name>
</gene>
<dbReference type="InterPro" id="IPR001901">
    <property type="entry name" value="Translocase_SecE/Sec61-g"/>
</dbReference>
<comment type="caution">
    <text evidence="10">The sequence shown here is derived from an EMBL/GenBank/DDBJ whole genome shotgun (WGS) entry which is preliminary data.</text>
</comment>
<sequence length="131" mass="14311">MNQTSQTPSDTSHGSRLDTLWLVGALLVVVGAIFVFYRYQSDLNAAIRAVVMIAGIGIGAFLVYQARIGKTTWDYVRGARVELRKTVWPTKQEAVQTTLMIAVVVLIMAVFLWGLDAALLKGVKLLTGRAS</sequence>
<dbReference type="PANTHER" id="PTHR33910:SF1">
    <property type="entry name" value="PROTEIN TRANSLOCASE SUBUNIT SECE"/>
    <property type="match status" value="1"/>
</dbReference>
<proteinExistence type="inferred from homology"/>
<accession>A0ABU2WF16</accession>
<dbReference type="PROSITE" id="PS01067">
    <property type="entry name" value="SECE_SEC61G"/>
    <property type="match status" value="1"/>
</dbReference>
<dbReference type="NCBIfam" id="TIGR00964">
    <property type="entry name" value="secE_bact"/>
    <property type="match status" value="1"/>
</dbReference>
<keyword evidence="11" id="KW-1185">Reference proteome</keyword>
<evidence type="ECO:0000256" key="3">
    <source>
        <dbReference type="ARBA" id="ARBA00022475"/>
    </source>
</evidence>